<dbReference type="AlphaFoldDB" id="A0A8S9UXP9"/>
<reference evidence="2" key="1">
    <citation type="submission" date="2020-03" db="EMBL/GenBank/DDBJ databases">
        <title>Hybrid Assembly of Korean Phytophthora infestans isolates.</title>
        <authorList>
            <person name="Prokchorchik M."/>
            <person name="Lee Y."/>
            <person name="Seo J."/>
            <person name="Cho J.-H."/>
            <person name="Park Y.-E."/>
            <person name="Jang D.-C."/>
            <person name="Im J.-S."/>
            <person name="Choi J.-G."/>
            <person name="Park H.-J."/>
            <person name="Lee G.-B."/>
            <person name="Lee Y.-G."/>
            <person name="Hong S.-Y."/>
            <person name="Cho K."/>
            <person name="Sohn K.H."/>
        </authorList>
    </citation>
    <scope>NUCLEOTIDE SEQUENCE</scope>
    <source>
        <strain evidence="2">KR_2_A2</strain>
    </source>
</reference>
<dbReference type="Proteomes" id="UP000704712">
    <property type="component" value="Unassembled WGS sequence"/>
</dbReference>
<comment type="caution">
    <text evidence="2">The sequence shown here is derived from an EMBL/GenBank/DDBJ whole genome shotgun (WGS) entry which is preliminary data.</text>
</comment>
<keyword evidence="1" id="KW-0812">Transmembrane</keyword>
<keyword evidence="1" id="KW-1133">Transmembrane helix</keyword>
<feature type="transmembrane region" description="Helical" evidence="1">
    <location>
        <begin position="85"/>
        <end position="106"/>
    </location>
</feature>
<protein>
    <recommendedName>
        <fullName evidence="4">Transmembrane protein</fullName>
    </recommendedName>
</protein>
<gene>
    <name evidence="2" type="ORF">GN958_ATG07941</name>
</gene>
<organism evidence="2 3">
    <name type="scientific">Phytophthora infestans</name>
    <name type="common">Potato late blight agent</name>
    <name type="synonym">Botrytis infestans</name>
    <dbReference type="NCBI Taxonomy" id="4787"/>
    <lineage>
        <taxon>Eukaryota</taxon>
        <taxon>Sar</taxon>
        <taxon>Stramenopiles</taxon>
        <taxon>Oomycota</taxon>
        <taxon>Peronosporomycetes</taxon>
        <taxon>Peronosporales</taxon>
        <taxon>Peronosporaceae</taxon>
        <taxon>Phytophthora</taxon>
    </lineage>
</organism>
<proteinExistence type="predicted"/>
<sequence>MKKKPSIIRQMSRLFPKASTEVVKLSYWVFAVWWVVILAVHVVTCGYTALFAYSYWQLQDTFLNLYLESYEIGLPSPYHNTIANVHMIMSVLHGACIVLMLGGSIYQRSLAFTPWASCDADAKLEETKSDRTSSVILQSFSKMYEKISDRHGLCGVNSDHFHGVLILREVVETALQTVQAYRMSQLLPRTLLNRFYAVLLAVNCWSSVIVYSFFFKKDEARRRLACIVSDCVLDFMSCMGVELIVLLSYAGDYDTSILGFPEIMWYNDEWNARALNELKMVLVVSWTDLASRSIFSLGLILTTMSMKELLARLPRRKNQVSHFGDVKTKGNARTESDTFWDAKLNAVAPKTFAPSLPIPERPKRNILVRNDNGTNLRSNGARFMLRSAHLLFGLWGFVVLGFHIQASMQPIQPQCLMQVRPWAVTRTSCYLAGLDCHTLGISGKKDEVDEKWREFDASTVVQLLIRHCPELEIPDIFCEFRELRNIKVYNSTINEWGESAAITSTNHPGMSSLSLVRVNMTDGLLPVGLLSEDFPQTLYDLEFCVTNLRTLPDDLDAIWPLYA</sequence>
<feature type="transmembrane region" description="Helical" evidence="1">
    <location>
        <begin position="27"/>
        <end position="56"/>
    </location>
</feature>
<evidence type="ECO:0000313" key="3">
    <source>
        <dbReference type="Proteomes" id="UP000704712"/>
    </source>
</evidence>
<dbReference type="EMBL" id="JAACNO010001132">
    <property type="protein sequence ID" value="KAF4142878.1"/>
    <property type="molecule type" value="Genomic_DNA"/>
</dbReference>
<keyword evidence="1" id="KW-0472">Membrane</keyword>
<accession>A0A8S9UXP9</accession>
<evidence type="ECO:0000313" key="2">
    <source>
        <dbReference type="EMBL" id="KAF4142878.1"/>
    </source>
</evidence>
<evidence type="ECO:0008006" key="4">
    <source>
        <dbReference type="Google" id="ProtNLM"/>
    </source>
</evidence>
<evidence type="ECO:0000256" key="1">
    <source>
        <dbReference type="SAM" id="Phobius"/>
    </source>
</evidence>
<feature type="transmembrane region" description="Helical" evidence="1">
    <location>
        <begin position="191"/>
        <end position="214"/>
    </location>
</feature>
<name>A0A8S9UXP9_PHYIN</name>